<dbReference type="Proteomes" id="UP000000814">
    <property type="component" value="Plasmid pSOL1"/>
</dbReference>
<feature type="domain" description="Tyr recombinase" evidence="12">
    <location>
        <begin position="125"/>
        <end position="306"/>
    </location>
</feature>
<reference evidence="14 15" key="1">
    <citation type="journal article" date="2001" name="J. Bacteriol.">
        <title>Genome sequence and comparative analysis of the solvent-producing bacterium Clostridium acetobutylicum.</title>
        <authorList>
            <person name="Nolling J."/>
            <person name="Breton G."/>
            <person name="Omelchenko M.V."/>
            <person name="Makarova K.S."/>
            <person name="Zeng Q."/>
            <person name="Gibson R."/>
            <person name="Lee H.M."/>
            <person name="Dubois J."/>
            <person name="Qiu D."/>
            <person name="Hitti J."/>
            <person name="Wolf Y.I."/>
            <person name="Tatusov R.L."/>
            <person name="Sabathe F."/>
            <person name="Doucette-Stamm L."/>
            <person name="Soucaille P."/>
            <person name="Daly M.J."/>
            <person name="Bennett G.N."/>
            <person name="Koonin E.V."/>
            <person name="Smith D.R."/>
        </authorList>
    </citation>
    <scope>NUCLEOTIDE SEQUENCE [LARGE SCALE GENOMIC DNA]</scope>
    <source>
        <strain evidence="15">ATCC 824 / DSM 792 / JCM 1419 / LMG 5710 / VKM B-1787</strain>
        <plasmid evidence="15">pSOL1</plasmid>
    </source>
</reference>
<name>Q97TM0_CLOAB</name>
<dbReference type="InterPro" id="IPR002104">
    <property type="entry name" value="Integrase_catalytic"/>
</dbReference>
<evidence type="ECO:0000256" key="1">
    <source>
        <dbReference type="ARBA" id="ARBA00003283"/>
    </source>
</evidence>
<dbReference type="GO" id="GO:0006310">
    <property type="term" value="P:DNA recombination"/>
    <property type="evidence" value="ECO:0007669"/>
    <property type="project" value="UniProtKB-KW"/>
</dbReference>
<evidence type="ECO:0000259" key="12">
    <source>
        <dbReference type="PROSITE" id="PS51898"/>
    </source>
</evidence>
<dbReference type="InterPro" id="IPR010998">
    <property type="entry name" value="Integrase_recombinase_N"/>
</dbReference>
<dbReference type="Gene3D" id="1.10.150.130">
    <property type="match status" value="1"/>
</dbReference>
<dbReference type="InterPro" id="IPR011010">
    <property type="entry name" value="DNA_brk_join_enz"/>
</dbReference>
<dbReference type="GO" id="GO:0003677">
    <property type="term" value="F:DNA binding"/>
    <property type="evidence" value="ECO:0007669"/>
    <property type="project" value="UniProtKB-UniRule"/>
</dbReference>
<keyword evidence="4" id="KW-0963">Cytoplasm</keyword>
<keyword evidence="6" id="KW-0159">Chromosome partition</keyword>
<sequence>MPMTLTGFLIYMTNIKGKSKRTRNEYKNDLILMLKYIKVIKYDINTNGIENVDISDIDNDFIKAISLEDLYIFLEYCEDERRNGAYSRARKVAAIRSFFNYLTTKKKILDYNPAQELEKPKLPKRNPVYLTIGQANTFLSGIKMNKHYYRNTCIVTLFLNCGMRVSELCNININSIKNDMISIIGKGDKERTVYLNDMCIDAINKYIEKERSLQKNIKCQQALFISQKGTRISVRTIENLVKKINEDSKLNINKLTPHKLRHTFATTMYQAGTDIISLQQLLGHSNVSTTQIYTHVTDDRLREATNKNPFNIQFNKKKSIKEQ</sequence>
<geneLocation type="plasmid" evidence="14 15">
    <name>pSOL1</name>
</geneLocation>
<evidence type="ECO:0000256" key="5">
    <source>
        <dbReference type="ARBA" id="ARBA00022618"/>
    </source>
</evidence>
<proteinExistence type="inferred from homology"/>
<dbReference type="Pfam" id="PF02899">
    <property type="entry name" value="Phage_int_SAM_1"/>
    <property type="match status" value="1"/>
</dbReference>
<keyword evidence="14" id="KW-0614">Plasmid</keyword>
<dbReference type="SUPFAM" id="SSF56349">
    <property type="entry name" value="DNA breaking-rejoining enzymes"/>
    <property type="match status" value="1"/>
</dbReference>
<comment type="similarity">
    <text evidence="3">Belongs to the 'phage' integrase family.</text>
</comment>
<evidence type="ECO:0000259" key="13">
    <source>
        <dbReference type="PROSITE" id="PS51900"/>
    </source>
</evidence>
<evidence type="ECO:0000256" key="3">
    <source>
        <dbReference type="ARBA" id="ARBA00008857"/>
    </source>
</evidence>
<dbReference type="PANTHER" id="PTHR30349">
    <property type="entry name" value="PHAGE INTEGRASE-RELATED"/>
    <property type="match status" value="1"/>
</dbReference>
<dbReference type="PANTHER" id="PTHR30349:SF77">
    <property type="entry name" value="TYROSINE RECOMBINASE XERC"/>
    <property type="match status" value="1"/>
</dbReference>
<dbReference type="Gene3D" id="1.10.443.10">
    <property type="entry name" value="Intergrase catalytic core"/>
    <property type="match status" value="1"/>
</dbReference>
<evidence type="ECO:0000256" key="7">
    <source>
        <dbReference type="ARBA" id="ARBA00022908"/>
    </source>
</evidence>
<comment type="function">
    <text evidence="1">Site-specific tyrosine recombinase, which acts by catalyzing the cutting and rejoining of the recombining DNA molecules.</text>
</comment>
<comment type="subcellular location">
    <subcellularLocation>
        <location evidence="2">Cytoplasm</location>
    </subcellularLocation>
</comment>
<keyword evidence="7" id="KW-0229">DNA integration</keyword>
<dbReference type="KEGG" id="cac:CA_P0080"/>
<evidence type="ECO:0000256" key="2">
    <source>
        <dbReference type="ARBA" id="ARBA00004496"/>
    </source>
</evidence>
<keyword evidence="15" id="KW-1185">Reference proteome</keyword>
<dbReference type="GO" id="GO:0007059">
    <property type="term" value="P:chromosome segregation"/>
    <property type="evidence" value="ECO:0007669"/>
    <property type="project" value="UniProtKB-KW"/>
</dbReference>
<dbReference type="GO" id="GO:0015074">
    <property type="term" value="P:DNA integration"/>
    <property type="evidence" value="ECO:0007669"/>
    <property type="project" value="UniProtKB-KW"/>
</dbReference>
<keyword evidence="8 11" id="KW-0238">DNA-binding</keyword>
<dbReference type="PROSITE" id="PS51898">
    <property type="entry name" value="TYR_RECOMBINASE"/>
    <property type="match status" value="1"/>
</dbReference>
<dbReference type="InterPro" id="IPR013762">
    <property type="entry name" value="Integrase-like_cat_sf"/>
</dbReference>
<dbReference type="GO" id="GO:0051301">
    <property type="term" value="P:cell division"/>
    <property type="evidence" value="ECO:0007669"/>
    <property type="project" value="UniProtKB-KW"/>
</dbReference>
<accession>Q97TM0</accession>
<evidence type="ECO:0000313" key="14">
    <source>
        <dbReference type="EMBL" id="AAK76826.1"/>
    </source>
</evidence>
<gene>
    <name evidence="14" type="ordered locus">CA_P0080</name>
</gene>
<dbReference type="AlphaFoldDB" id="Q97TM0"/>
<dbReference type="GeneID" id="45000310"/>
<evidence type="ECO:0000256" key="6">
    <source>
        <dbReference type="ARBA" id="ARBA00022829"/>
    </source>
</evidence>
<dbReference type="HOGENOM" id="CLU_027562_9_6_9"/>
<dbReference type="InterPro" id="IPR044068">
    <property type="entry name" value="CB"/>
</dbReference>
<dbReference type="GO" id="GO:0005737">
    <property type="term" value="C:cytoplasm"/>
    <property type="evidence" value="ECO:0007669"/>
    <property type="project" value="UniProtKB-SubCell"/>
</dbReference>
<dbReference type="PATRIC" id="fig|272562.8.peg.80"/>
<evidence type="ECO:0000256" key="11">
    <source>
        <dbReference type="PROSITE-ProRule" id="PRU01248"/>
    </source>
</evidence>
<protein>
    <submittedName>
        <fullName evidence="14">Site-Specific Recombinase, Xerd</fullName>
    </submittedName>
</protein>
<evidence type="ECO:0000256" key="8">
    <source>
        <dbReference type="ARBA" id="ARBA00023125"/>
    </source>
</evidence>
<organism evidence="14 15">
    <name type="scientific">Clostridium acetobutylicum (strain ATCC 824 / DSM 792 / JCM 1419 / IAM 19013 / LMG 5710 / NBRC 13948 / NRRL B-527 / VKM B-1787 / 2291 / W)</name>
    <dbReference type="NCBI Taxonomy" id="272562"/>
    <lineage>
        <taxon>Bacteria</taxon>
        <taxon>Bacillati</taxon>
        <taxon>Bacillota</taxon>
        <taxon>Clostridia</taxon>
        <taxon>Eubacteriales</taxon>
        <taxon>Clostridiaceae</taxon>
        <taxon>Clostridium</taxon>
    </lineage>
</organism>
<evidence type="ECO:0000313" key="15">
    <source>
        <dbReference type="Proteomes" id="UP000000814"/>
    </source>
</evidence>
<keyword evidence="10" id="KW-0131">Cell cycle</keyword>
<keyword evidence="9" id="KW-0233">DNA recombination</keyword>
<feature type="domain" description="Core-binding (CB)" evidence="13">
    <location>
        <begin position="3"/>
        <end position="103"/>
    </location>
</feature>
<dbReference type="PROSITE" id="PS51900">
    <property type="entry name" value="CB"/>
    <property type="match status" value="1"/>
</dbReference>
<dbReference type="InterPro" id="IPR050090">
    <property type="entry name" value="Tyrosine_recombinase_XerCD"/>
</dbReference>
<dbReference type="InterPro" id="IPR004107">
    <property type="entry name" value="Integrase_SAM-like_N"/>
</dbReference>
<dbReference type="RefSeq" id="WP_010890765.1">
    <property type="nucleotide sequence ID" value="NC_001988.2"/>
</dbReference>
<evidence type="ECO:0000256" key="10">
    <source>
        <dbReference type="ARBA" id="ARBA00023306"/>
    </source>
</evidence>
<dbReference type="Pfam" id="PF00589">
    <property type="entry name" value="Phage_integrase"/>
    <property type="match status" value="1"/>
</dbReference>
<dbReference type="OrthoDB" id="283809at2"/>
<evidence type="ECO:0000256" key="4">
    <source>
        <dbReference type="ARBA" id="ARBA00022490"/>
    </source>
</evidence>
<evidence type="ECO:0000256" key="9">
    <source>
        <dbReference type="ARBA" id="ARBA00023172"/>
    </source>
</evidence>
<keyword evidence="5" id="KW-0132">Cell division</keyword>
<dbReference type="EMBL" id="AE001438">
    <property type="protein sequence ID" value="AAK76826.1"/>
    <property type="molecule type" value="Genomic_DNA"/>
</dbReference>